<accession>A0A371YNH2</accession>
<dbReference type="Proteomes" id="UP001595455">
    <property type="component" value="Unassembled WGS sequence"/>
</dbReference>
<dbReference type="InterPro" id="IPR018062">
    <property type="entry name" value="HTH_AraC-typ_CS"/>
</dbReference>
<dbReference type="PROSITE" id="PS01124">
    <property type="entry name" value="HTH_ARAC_FAMILY_2"/>
    <property type="match status" value="1"/>
</dbReference>
<gene>
    <name evidence="5" type="ORF">ACFODO_14270</name>
    <name evidence="6" type="ORF">C9E89_013500</name>
</gene>
<dbReference type="Gene3D" id="3.40.50.880">
    <property type="match status" value="1"/>
</dbReference>
<dbReference type="InterPro" id="IPR018060">
    <property type="entry name" value="HTH_AraC"/>
</dbReference>
<dbReference type="AlphaFoldDB" id="A0A371YNH2"/>
<evidence type="ECO:0000256" key="3">
    <source>
        <dbReference type="ARBA" id="ARBA00023163"/>
    </source>
</evidence>
<keyword evidence="2" id="KW-0238">DNA-binding</keyword>
<dbReference type="InterPro" id="IPR002818">
    <property type="entry name" value="DJ-1/PfpI"/>
</dbReference>
<evidence type="ECO:0000256" key="1">
    <source>
        <dbReference type="ARBA" id="ARBA00023015"/>
    </source>
</evidence>
<dbReference type="EMBL" id="PYIX02000023">
    <property type="protein sequence ID" value="RFC83018.1"/>
    <property type="molecule type" value="Genomic_DNA"/>
</dbReference>
<organism evidence="6 7">
    <name type="scientific">Acinetobacter sichuanensis</name>
    <dbReference type="NCBI Taxonomy" id="2136183"/>
    <lineage>
        <taxon>Bacteria</taxon>
        <taxon>Pseudomonadati</taxon>
        <taxon>Pseudomonadota</taxon>
        <taxon>Gammaproteobacteria</taxon>
        <taxon>Moraxellales</taxon>
        <taxon>Moraxellaceae</taxon>
        <taxon>Acinetobacter</taxon>
    </lineage>
</organism>
<protein>
    <submittedName>
        <fullName evidence="5">GlxA family transcriptional regulator</fullName>
    </submittedName>
    <submittedName>
        <fullName evidence="6">Helix-turn-helix domain-containing protein</fullName>
    </submittedName>
</protein>
<name>A0A371YNH2_9GAMM</name>
<keyword evidence="8" id="KW-1185">Reference proteome</keyword>
<dbReference type="InterPro" id="IPR009057">
    <property type="entry name" value="Homeodomain-like_sf"/>
</dbReference>
<dbReference type="GO" id="GO:0043565">
    <property type="term" value="F:sequence-specific DNA binding"/>
    <property type="evidence" value="ECO:0007669"/>
    <property type="project" value="InterPro"/>
</dbReference>
<reference evidence="8" key="3">
    <citation type="journal article" date="2019" name="Int. J. Syst. Evol. Microbiol.">
        <title>The Global Catalogue of Microorganisms (GCM) 10K type strain sequencing project: providing services to taxonomists for standard genome sequencing and annotation.</title>
        <authorList>
            <consortium name="The Broad Institute Genomics Platform"/>
            <consortium name="The Broad Institute Genome Sequencing Center for Infectious Disease"/>
            <person name="Wu L."/>
            <person name="Ma J."/>
        </authorList>
    </citation>
    <scope>NUCLEOTIDE SEQUENCE [LARGE SCALE GENOMIC DNA]</scope>
    <source>
        <strain evidence="8">KCTC 62575</strain>
    </source>
</reference>
<dbReference type="PRINTS" id="PR00032">
    <property type="entry name" value="HTHARAC"/>
</dbReference>
<dbReference type="PROSITE" id="PS00041">
    <property type="entry name" value="HTH_ARAC_FAMILY_1"/>
    <property type="match status" value="1"/>
</dbReference>
<dbReference type="Gene3D" id="1.10.10.60">
    <property type="entry name" value="Homeodomain-like"/>
    <property type="match status" value="1"/>
</dbReference>
<evidence type="ECO:0000313" key="5">
    <source>
        <dbReference type="EMBL" id="MFC2996407.1"/>
    </source>
</evidence>
<dbReference type="PANTHER" id="PTHR43280:SF2">
    <property type="entry name" value="HTH-TYPE TRANSCRIPTIONAL REGULATOR EXSA"/>
    <property type="match status" value="1"/>
</dbReference>
<sequence length="357" mass="40471">MELDGENMQNVSAHAYEEIVDLTEAFSAINPDMRVAFILMNKFTLAPVTGLVESLRFAADQSFRSLQIYCKWDWMTFNNIPVVASCGLTIQPTTDFNLENLKKNYDYIVLAGGLLSETREPPQGLLNTLQKIHKAKIPIIALCSASFVLGKAGILDQHKCAIHFTIRDEFVQRFPKVIAVIDKTYVEDRGIFTCPGGTAIDLAANLIRQHCGDVRAQKGLEYLLINGEKPPKTQENPDIDKPDTYENITVTRAITFMSKNLSAHVTLKEVAEHAQTSPRQLHRVFVANANESPASYWRRLRLEHARKLLANTSAYVTTIAIECGFSDASHFIYWFKKQYGETPFSYRKRRHEVERLN</sequence>
<dbReference type="Pfam" id="PF12833">
    <property type="entry name" value="HTH_18"/>
    <property type="match status" value="1"/>
</dbReference>
<proteinExistence type="predicted"/>
<dbReference type="PANTHER" id="PTHR43280">
    <property type="entry name" value="ARAC-FAMILY TRANSCRIPTIONAL REGULATOR"/>
    <property type="match status" value="1"/>
</dbReference>
<reference evidence="5" key="4">
    <citation type="submission" date="2024-09" db="EMBL/GenBank/DDBJ databases">
        <authorList>
            <person name="Sun Q."/>
            <person name="Mori K."/>
        </authorList>
    </citation>
    <scope>NUCLEOTIDE SEQUENCE</scope>
    <source>
        <strain evidence="5">KCTC 62575</strain>
    </source>
</reference>
<evidence type="ECO:0000259" key="4">
    <source>
        <dbReference type="PROSITE" id="PS01124"/>
    </source>
</evidence>
<reference evidence="6 7" key="2">
    <citation type="submission" date="2018-08" db="EMBL/GenBank/DDBJ databases">
        <title>The draft genome of Acinetobacter sichuanensis strain WCHAc060041.</title>
        <authorList>
            <person name="Qin J."/>
            <person name="Feng Y."/>
            <person name="Zong Z."/>
        </authorList>
    </citation>
    <scope>NUCLEOTIDE SEQUENCE [LARGE SCALE GENOMIC DNA]</scope>
    <source>
        <strain evidence="6 7">WCHAc060041</strain>
    </source>
</reference>
<dbReference type="SUPFAM" id="SSF52317">
    <property type="entry name" value="Class I glutamine amidotransferase-like"/>
    <property type="match status" value="1"/>
</dbReference>
<dbReference type="Pfam" id="PF01965">
    <property type="entry name" value="DJ-1_PfpI"/>
    <property type="match status" value="1"/>
</dbReference>
<keyword evidence="1" id="KW-0805">Transcription regulation</keyword>
<dbReference type="InterPro" id="IPR029062">
    <property type="entry name" value="Class_I_gatase-like"/>
</dbReference>
<reference evidence="5" key="1">
    <citation type="journal article" date="2014" name="Int. J. Syst. Evol. Microbiol.">
        <title>Complete genome of a new Firmicutes species belonging to the dominant human colonic microbiota ('Ruminococcus bicirculans') reveals two chromosomes and a selective capacity to utilize plant glucans.</title>
        <authorList>
            <consortium name="NISC Comparative Sequencing Program"/>
            <person name="Wegmann U."/>
            <person name="Louis P."/>
            <person name="Goesmann A."/>
            <person name="Henrissat B."/>
            <person name="Duncan S.H."/>
            <person name="Flint H.J."/>
        </authorList>
    </citation>
    <scope>NUCLEOTIDE SEQUENCE</scope>
    <source>
        <strain evidence="5">KCTC 62575</strain>
    </source>
</reference>
<feature type="domain" description="HTH araC/xylS-type" evidence="4">
    <location>
        <begin position="251"/>
        <end position="349"/>
    </location>
</feature>
<dbReference type="OrthoDB" id="9803764at2"/>
<evidence type="ECO:0000313" key="8">
    <source>
        <dbReference type="Proteomes" id="UP001595455"/>
    </source>
</evidence>
<dbReference type="SMART" id="SM00342">
    <property type="entry name" value="HTH_ARAC"/>
    <property type="match status" value="1"/>
</dbReference>
<dbReference type="CDD" id="cd03136">
    <property type="entry name" value="GATase1_AraC_ArgR_like"/>
    <property type="match status" value="1"/>
</dbReference>
<evidence type="ECO:0000313" key="6">
    <source>
        <dbReference type="EMBL" id="RFC83018.1"/>
    </source>
</evidence>
<evidence type="ECO:0000313" key="7">
    <source>
        <dbReference type="Proteomes" id="UP000240957"/>
    </source>
</evidence>
<dbReference type="GO" id="GO:0003700">
    <property type="term" value="F:DNA-binding transcription factor activity"/>
    <property type="evidence" value="ECO:0007669"/>
    <property type="project" value="InterPro"/>
</dbReference>
<comment type="caution">
    <text evidence="6">The sequence shown here is derived from an EMBL/GenBank/DDBJ whole genome shotgun (WGS) entry which is preliminary data.</text>
</comment>
<keyword evidence="3" id="KW-0804">Transcription</keyword>
<dbReference type="InterPro" id="IPR020449">
    <property type="entry name" value="Tscrpt_reg_AraC-type_HTH"/>
</dbReference>
<dbReference type="Proteomes" id="UP000240957">
    <property type="component" value="Unassembled WGS sequence"/>
</dbReference>
<dbReference type="RefSeq" id="WP_107008864.1">
    <property type="nucleotide sequence ID" value="NZ_JBHRSF010000067.1"/>
</dbReference>
<dbReference type="EMBL" id="JBHRSF010000067">
    <property type="protein sequence ID" value="MFC2996407.1"/>
    <property type="molecule type" value="Genomic_DNA"/>
</dbReference>
<evidence type="ECO:0000256" key="2">
    <source>
        <dbReference type="ARBA" id="ARBA00023125"/>
    </source>
</evidence>
<dbReference type="SUPFAM" id="SSF46689">
    <property type="entry name" value="Homeodomain-like"/>
    <property type="match status" value="2"/>
</dbReference>